<dbReference type="EMBL" id="JAFFZE010000017">
    <property type="protein sequence ID" value="MCT2586307.1"/>
    <property type="molecule type" value="Genomic_DNA"/>
</dbReference>
<protein>
    <recommendedName>
        <fullName evidence="7">Alpha/beta hydrolase</fullName>
    </recommendedName>
</protein>
<reference evidence="5 6" key="1">
    <citation type="submission" date="2021-02" db="EMBL/GenBank/DDBJ databases">
        <title>Actinophytocola xerophila sp. nov., isolated from soil of cotton cropping field.</title>
        <authorList>
            <person name="Huang R."/>
            <person name="Chen X."/>
            <person name="Ge X."/>
            <person name="Liu W."/>
        </authorList>
    </citation>
    <scope>NUCLEOTIDE SEQUENCE [LARGE SCALE GENOMIC DNA]</scope>
    <source>
        <strain evidence="5 6">S1-96</strain>
    </source>
</reference>
<feature type="signal peptide" evidence="4">
    <location>
        <begin position="1"/>
        <end position="21"/>
    </location>
</feature>
<dbReference type="PANTHER" id="PTHR10272">
    <property type="entry name" value="PLATELET-ACTIVATING FACTOR ACETYLHYDROLASE"/>
    <property type="match status" value="1"/>
</dbReference>
<gene>
    <name evidence="5" type="ORF">JT362_24615</name>
</gene>
<dbReference type="PANTHER" id="PTHR10272:SF0">
    <property type="entry name" value="PLATELET-ACTIVATING FACTOR ACETYLHYDROLASE"/>
    <property type="match status" value="1"/>
</dbReference>
<keyword evidence="2" id="KW-0442">Lipid degradation</keyword>
<name>A0ABT2JEK7_9PSEU</name>
<keyword evidence="1" id="KW-0378">Hydrolase</keyword>
<sequence>MRAVGVLLLLSMLVSAPGAAAAEDQRVHLPEPAGPLPTATTVLHLTDADRVDALDPDGGPRELMAQVWYPRLPVGDAPLAPYAPPKEAAALQAFYPVPPGAFEGAPTNSALDAPAIPGDFPVVLFAHGLCAGRTDTTAVNEHLASLGYVVVALGATHESNQVEFPDGRLVGTADPAFCTAAQAPDDPANAAILERLQRVRVADVRFTLDELAALDGGDVPWGLPGALDLDRVGIYGHSFGGSTAAQALADDPRLDAGIDLDGLIAGPVRHTGLAKPFLVVGSDYHHTSVKDPSWDDFLPKLTGWNRWLRFVDAGHYRFVDLGGSTDRWNLKEAMPPETWTSVFGDIDPQRSQQLLLDFTTAFFDRFLRDREAPILDGPSAAYPEVEFRATD</sequence>
<keyword evidence="3" id="KW-0443">Lipid metabolism</keyword>
<evidence type="ECO:0000256" key="2">
    <source>
        <dbReference type="ARBA" id="ARBA00022963"/>
    </source>
</evidence>
<evidence type="ECO:0008006" key="7">
    <source>
        <dbReference type="Google" id="ProtNLM"/>
    </source>
</evidence>
<dbReference type="SUPFAM" id="SSF53474">
    <property type="entry name" value="alpha/beta-Hydrolases"/>
    <property type="match status" value="1"/>
</dbReference>
<proteinExistence type="predicted"/>
<comment type="caution">
    <text evidence="5">The sequence shown here is derived from an EMBL/GenBank/DDBJ whole genome shotgun (WGS) entry which is preliminary data.</text>
</comment>
<organism evidence="5 6">
    <name type="scientific">Actinophytocola gossypii</name>
    <dbReference type="NCBI Taxonomy" id="2812003"/>
    <lineage>
        <taxon>Bacteria</taxon>
        <taxon>Bacillati</taxon>
        <taxon>Actinomycetota</taxon>
        <taxon>Actinomycetes</taxon>
        <taxon>Pseudonocardiales</taxon>
        <taxon>Pseudonocardiaceae</taxon>
    </lineage>
</organism>
<evidence type="ECO:0000313" key="5">
    <source>
        <dbReference type="EMBL" id="MCT2586307.1"/>
    </source>
</evidence>
<dbReference type="InterPro" id="IPR029058">
    <property type="entry name" value="AB_hydrolase_fold"/>
</dbReference>
<dbReference type="Gene3D" id="3.40.50.1820">
    <property type="entry name" value="alpha/beta hydrolase"/>
    <property type="match status" value="1"/>
</dbReference>
<evidence type="ECO:0000256" key="4">
    <source>
        <dbReference type="SAM" id="SignalP"/>
    </source>
</evidence>
<accession>A0ABT2JEK7</accession>
<evidence type="ECO:0000256" key="3">
    <source>
        <dbReference type="ARBA" id="ARBA00023098"/>
    </source>
</evidence>
<dbReference type="Pfam" id="PF03403">
    <property type="entry name" value="PAF-AH_p_II"/>
    <property type="match status" value="2"/>
</dbReference>
<evidence type="ECO:0000256" key="1">
    <source>
        <dbReference type="ARBA" id="ARBA00022801"/>
    </source>
</evidence>
<evidence type="ECO:0000313" key="6">
    <source>
        <dbReference type="Proteomes" id="UP001156441"/>
    </source>
</evidence>
<dbReference type="RefSeq" id="WP_260194104.1">
    <property type="nucleotide sequence ID" value="NZ_JAFFZE010000017.1"/>
</dbReference>
<dbReference type="Proteomes" id="UP001156441">
    <property type="component" value="Unassembled WGS sequence"/>
</dbReference>
<keyword evidence="4" id="KW-0732">Signal</keyword>
<feature type="chain" id="PRO_5045524468" description="Alpha/beta hydrolase" evidence="4">
    <location>
        <begin position="22"/>
        <end position="391"/>
    </location>
</feature>
<keyword evidence="6" id="KW-1185">Reference proteome</keyword>